<evidence type="ECO:0000313" key="15">
    <source>
        <dbReference type="Proteomes" id="UP001652642"/>
    </source>
</evidence>
<proteinExistence type="inferred from homology"/>
<dbReference type="GO" id="GO:0030141">
    <property type="term" value="C:secretory granule"/>
    <property type="evidence" value="ECO:0007669"/>
    <property type="project" value="TreeGrafter"/>
</dbReference>
<dbReference type="Pfam" id="PF08384">
    <property type="entry name" value="NPP"/>
    <property type="match status" value="1"/>
</dbReference>
<evidence type="ECO:0000256" key="11">
    <source>
        <dbReference type="SAM" id="SignalP"/>
    </source>
</evidence>
<evidence type="ECO:0000259" key="12">
    <source>
        <dbReference type="SMART" id="SM01363"/>
    </source>
</evidence>
<dbReference type="GO" id="GO:0007218">
    <property type="term" value="P:neuropeptide signaling pathway"/>
    <property type="evidence" value="ECO:0007669"/>
    <property type="project" value="UniProtKB-KW"/>
</dbReference>
<dbReference type="SMART" id="SM01364">
    <property type="entry name" value="NPP"/>
    <property type="match status" value="1"/>
</dbReference>
<evidence type="ECO:0000256" key="1">
    <source>
        <dbReference type="ARBA" id="ARBA00002965"/>
    </source>
</evidence>
<dbReference type="Proteomes" id="UP001652642">
    <property type="component" value="Chromosome 1"/>
</dbReference>
<dbReference type="PANTHER" id="PTHR11416">
    <property type="entry name" value="PRO-OPIOMELANOCORTIN"/>
    <property type="match status" value="1"/>
</dbReference>
<dbReference type="InterPro" id="IPR050878">
    <property type="entry name" value="POMC-derived_peptides"/>
</dbReference>
<feature type="region of interest" description="Disordered" evidence="10">
    <location>
        <begin position="90"/>
        <end position="109"/>
    </location>
</feature>
<feature type="domain" description="Opiodes neuropeptide" evidence="14">
    <location>
        <begin position="239"/>
        <end position="267"/>
    </location>
</feature>
<dbReference type="AlphaFoldDB" id="A0A6J0SE09"/>
<evidence type="ECO:0000256" key="5">
    <source>
        <dbReference type="ARBA" id="ARBA00022525"/>
    </source>
</evidence>
<evidence type="ECO:0000313" key="16">
    <source>
        <dbReference type="RefSeq" id="XP_020633028.2"/>
    </source>
</evidence>
<evidence type="ECO:0000256" key="6">
    <source>
        <dbReference type="ARBA" id="ARBA00022685"/>
    </source>
</evidence>
<name>A0A6J0SE09_9SAUR</name>
<evidence type="ECO:0000256" key="2">
    <source>
        <dbReference type="ARBA" id="ARBA00003192"/>
    </source>
</evidence>
<dbReference type="InterPro" id="IPR013532">
    <property type="entry name" value="Opioid_neuropept"/>
</dbReference>
<evidence type="ECO:0000256" key="3">
    <source>
        <dbReference type="ARBA" id="ARBA00004613"/>
    </source>
</evidence>
<comment type="function">
    <text evidence="2">Endogenous opiate.</text>
</comment>
<dbReference type="GO" id="GO:0001664">
    <property type="term" value="F:G protein-coupled receptor binding"/>
    <property type="evidence" value="ECO:0007669"/>
    <property type="project" value="TreeGrafter"/>
</dbReference>
<evidence type="ECO:0000259" key="13">
    <source>
        <dbReference type="SMART" id="SM01364"/>
    </source>
</evidence>
<dbReference type="InterPro" id="IPR001941">
    <property type="entry name" value="PMOC"/>
</dbReference>
<protein>
    <submittedName>
        <fullName evidence="16">Pro-opiomelanocortin</fullName>
    </submittedName>
</protein>
<gene>
    <name evidence="16" type="primary">POMC</name>
</gene>
<keyword evidence="8 11" id="KW-0732">Signal</keyword>
<feature type="chain" id="PRO_5044637915" evidence="11">
    <location>
        <begin position="25"/>
        <end position="269"/>
    </location>
</feature>
<organism evidence="15 16">
    <name type="scientific">Pogona vitticeps</name>
    <name type="common">central bearded dragon</name>
    <dbReference type="NCBI Taxonomy" id="103695"/>
    <lineage>
        <taxon>Eukaryota</taxon>
        <taxon>Metazoa</taxon>
        <taxon>Chordata</taxon>
        <taxon>Craniata</taxon>
        <taxon>Vertebrata</taxon>
        <taxon>Euteleostomi</taxon>
        <taxon>Lepidosauria</taxon>
        <taxon>Squamata</taxon>
        <taxon>Bifurcata</taxon>
        <taxon>Unidentata</taxon>
        <taxon>Episquamata</taxon>
        <taxon>Toxicofera</taxon>
        <taxon>Iguania</taxon>
        <taxon>Acrodonta</taxon>
        <taxon>Agamidae</taxon>
        <taxon>Amphibolurinae</taxon>
        <taxon>Pogona</taxon>
    </lineage>
</organism>
<feature type="domain" description="Pro-opiomelanocortin N-terminal" evidence="13">
    <location>
        <begin position="28"/>
        <end position="72"/>
    </location>
</feature>
<dbReference type="GeneID" id="110069810"/>
<dbReference type="SMART" id="SM01365">
    <property type="entry name" value="Op_neuropeptide"/>
    <property type="match status" value="1"/>
</dbReference>
<keyword evidence="9" id="KW-0257">Endorphin</keyword>
<dbReference type="SMART" id="SM01363">
    <property type="entry name" value="ACTH_domain"/>
    <property type="match status" value="1"/>
</dbReference>
<comment type="similarity">
    <text evidence="4">Belongs to the POMC family.</text>
</comment>
<dbReference type="PRINTS" id="PR00383">
    <property type="entry name" value="MELANOCORTIN"/>
</dbReference>
<dbReference type="PANTHER" id="PTHR11416:SF7">
    <property type="entry name" value="PRO-OPIOMELANOCORTIN"/>
    <property type="match status" value="1"/>
</dbReference>
<dbReference type="Pfam" id="PF00976">
    <property type="entry name" value="ACTH_domain"/>
    <property type="match status" value="3"/>
</dbReference>
<dbReference type="Pfam" id="PF08035">
    <property type="entry name" value="Op_neuropeptide"/>
    <property type="match status" value="1"/>
</dbReference>
<evidence type="ECO:0000256" key="4">
    <source>
        <dbReference type="ARBA" id="ARBA00005832"/>
    </source>
</evidence>
<keyword evidence="15" id="KW-1185">Reference proteome</keyword>
<comment type="function">
    <text evidence="1">Stimulates the adrenal glands to release cortisol.</text>
</comment>
<feature type="signal peptide" evidence="11">
    <location>
        <begin position="1"/>
        <end position="24"/>
    </location>
</feature>
<keyword evidence="6" id="KW-0165">Cleavage on pair of basic residues</keyword>
<dbReference type="OrthoDB" id="8962839at2759"/>
<accession>A0A6J0SE09</accession>
<dbReference type="InterPro" id="IPR013531">
    <property type="entry name" value="Mcrtin_ACTH_cent"/>
</dbReference>
<reference evidence="16" key="2">
    <citation type="submission" date="2025-08" db="UniProtKB">
        <authorList>
            <consortium name="RefSeq"/>
        </authorList>
    </citation>
    <scope>IDENTIFICATION</scope>
</reference>
<dbReference type="GO" id="GO:0005179">
    <property type="term" value="F:hormone activity"/>
    <property type="evidence" value="ECO:0007669"/>
    <property type="project" value="UniProtKB-KW"/>
</dbReference>
<dbReference type="CTD" id="5443"/>
<evidence type="ECO:0000256" key="8">
    <source>
        <dbReference type="ARBA" id="ARBA00022729"/>
    </source>
</evidence>
<dbReference type="KEGG" id="pvt:110069810"/>
<reference evidence="15" key="1">
    <citation type="submission" date="2025-05" db="UniProtKB">
        <authorList>
            <consortium name="RefSeq"/>
        </authorList>
    </citation>
    <scope>NUCLEOTIDE SEQUENCE [LARGE SCALE GENOMIC DNA]</scope>
</reference>
<dbReference type="InterPro" id="IPR013593">
    <property type="entry name" value="Melanocortin_N"/>
</dbReference>
<keyword evidence="7" id="KW-0372">Hormone</keyword>
<comment type="subcellular location">
    <subcellularLocation>
        <location evidence="3">Secreted</location>
    </subcellularLocation>
</comment>
<evidence type="ECO:0000259" key="14">
    <source>
        <dbReference type="SMART" id="SM01365"/>
    </source>
</evidence>
<evidence type="ECO:0000256" key="10">
    <source>
        <dbReference type="SAM" id="MobiDB-lite"/>
    </source>
</evidence>
<dbReference type="GO" id="GO:0005615">
    <property type="term" value="C:extracellular space"/>
    <property type="evidence" value="ECO:0007669"/>
    <property type="project" value="TreeGrafter"/>
</dbReference>
<feature type="domain" description="Pro-opiomelanocortin/corticotropin ACTH central region" evidence="12">
    <location>
        <begin position="140"/>
        <end position="178"/>
    </location>
</feature>
<dbReference type="GO" id="GO:2000852">
    <property type="term" value="P:regulation of corticosterone secretion"/>
    <property type="evidence" value="ECO:0007669"/>
    <property type="project" value="TreeGrafter"/>
</dbReference>
<sequence>MPNPRGSSCLWAVLGVLLIHSVAGAHGHCWDSGWCRDMDTEAEMMECLRACRMTLSEESPVYPGNGHMQPLSENIRKYVMSHFRWNKFNRSNDSASGPKRGDLLGGRGSLGVLVPASSEERESWEGSDPGYVERQEGKRSYAMEHFRWGKPVGRKRRPIKVYPNGVEEESSEVDPQEVRRDLSWNMDYPELDSLEEKRDGEGSMSEEEAPEAAKKDSPYQMGHFRWSAPPPAAAKKKRYGGFMTSERSPLPLVTLFKNAIIKTAYKKDQ</sequence>
<evidence type="ECO:0000256" key="9">
    <source>
        <dbReference type="ARBA" id="ARBA00023205"/>
    </source>
</evidence>
<keyword evidence="5" id="KW-0964">Secreted</keyword>
<feature type="region of interest" description="Disordered" evidence="10">
    <location>
        <begin position="189"/>
        <end position="240"/>
    </location>
</feature>
<dbReference type="RefSeq" id="XP_020633028.2">
    <property type="nucleotide sequence ID" value="XM_020777369.2"/>
</dbReference>
<evidence type="ECO:0000256" key="7">
    <source>
        <dbReference type="ARBA" id="ARBA00022702"/>
    </source>
</evidence>